<reference evidence="1" key="1">
    <citation type="submission" date="2020-02" db="EMBL/GenBank/DDBJ databases">
        <authorList>
            <person name="Meier V. D."/>
        </authorList>
    </citation>
    <scope>NUCLEOTIDE SEQUENCE</scope>
    <source>
        <strain evidence="1">AVDCRST_MAG01</strain>
    </source>
</reference>
<sequence>MPSGLSRHLMRLVPFGSFSGLAALAATGSDPSYLLAGLFGAGAVFSGKRLLDRRANARRELSRQVRENVKELGRVAREDRLAAPQTNRLAALQSGILESWELLPEAYRPLLDEDIFTIVGEVGDAARLARRRALLRRHLESVDRRGISNRIKGLERDLARLPEDSPLRAPFEAALEGRRGELDGYGDILDGISMINAQLESAESLLGNLRGELLAVDNRLSPGSLDPGLQQLKERVAYFRRGLDEVTRSVESLPATERMAAR</sequence>
<evidence type="ECO:0000313" key="1">
    <source>
        <dbReference type="EMBL" id="CAA9453207.1"/>
    </source>
</evidence>
<dbReference type="EMBL" id="CADCUW010000627">
    <property type="protein sequence ID" value="CAA9453207.1"/>
    <property type="molecule type" value="Genomic_DNA"/>
</dbReference>
<dbReference type="AlphaFoldDB" id="A0A6J4QYD3"/>
<proteinExistence type="predicted"/>
<gene>
    <name evidence="1" type="ORF">AVDCRST_MAG01-01-4835</name>
</gene>
<name>A0A6J4QYD3_9ACTN</name>
<organism evidence="1">
    <name type="scientific">uncultured Rubrobacteraceae bacterium</name>
    <dbReference type="NCBI Taxonomy" id="349277"/>
    <lineage>
        <taxon>Bacteria</taxon>
        <taxon>Bacillati</taxon>
        <taxon>Actinomycetota</taxon>
        <taxon>Rubrobacteria</taxon>
        <taxon>Rubrobacterales</taxon>
        <taxon>Rubrobacteraceae</taxon>
        <taxon>environmental samples</taxon>
    </lineage>
</organism>
<accession>A0A6J4QYD3</accession>
<protein>
    <submittedName>
        <fullName evidence="1">Uncharacterized protein</fullName>
    </submittedName>
</protein>